<dbReference type="CDD" id="cd22160">
    <property type="entry name" value="F-box_AtFBL13-like"/>
    <property type="match status" value="1"/>
</dbReference>
<dbReference type="EMBL" id="CACSLK010020742">
    <property type="protein sequence ID" value="CAA0821093.1"/>
    <property type="molecule type" value="Genomic_DNA"/>
</dbReference>
<dbReference type="PANTHER" id="PTHR31900:SF34">
    <property type="entry name" value="EMB|CAB62440.1-RELATED"/>
    <property type="match status" value="1"/>
</dbReference>
<dbReference type="InterPro" id="IPR050232">
    <property type="entry name" value="FBL13/AtMIF1-like"/>
</dbReference>
<dbReference type="InterPro" id="IPR036047">
    <property type="entry name" value="F-box-like_dom_sf"/>
</dbReference>
<proteinExistence type="predicted"/>
<dbReference type="PROSITE" id="PS50181">
    <property type="entry name" value="FBOX"/>
    <property type="match status" value="1"/>
</dbReference>
<keyword evidence="3" id="KW-1185">Reference proteome</keyword>
<dbReference type="Pfam" id="PF24758">
    <property type="entry name" value="LRR_At5g56370"/>
    <property type="match status" value="1"/>
</dbReference>
<protein>
    <submittedName>
        <fullName evidence="2">FBD-associated F-box protein</fullName>
    </submittedName>
</protein>
<dbReference type="AlphaFoldDB" id="A0A9N7MXD7"/>
<comment type="caution">
    <text evidence="2">The sequence shown here is derived from an EMBL/GenBank/DDBJ whole genome shotgun (WGS) entry which is preliminary data.</text>
</comment>
<dbReference type="InterPro" id="IPR001810">
    <property type="entry name" value="F-box_dom"/>
</dbReference>
<name>A0A9N7MXD7_STRHE</name>
<dbReference type="SUPFAM" id="SSF52047">
    <property type="entry name" value="RNI-like"/>
    <property type="match status" value="1"/>
</dbReference>
<gene>
    <name evidence="2" type="ORF">SHERM_19095</name>
</gene>
<reference evidence="2" key="1">
    <citation type="submission" date="2019-12" db="EMBL/GenBank/DDBJ databases">
        <authorList>
            <person name="Scholes J."/>
        </authorList>
    </citation>
    <scope>NUCLEOTIDE SEQUENCE</scope>
</reference>
<dbReference type="Gene3D" id="1.20.1280.50">
    <property type="match status" value="1"/>
</dbReference>
<dbReference type="InterPro" id="IPR032675">
    <property type="entry name" value="LRR_dom_sf"/>
</dbReference>
<dbReference type="Pfam" id="PF08387">
    <property type="entry name" value="FBD"/>
    <property type="match status" value="1"/>
</dbReference>
<dbReference type="InterPro" id="IPR053781">
    <property type="entry name" value="F-box_AtFBL13-like"/>
</dbReference>
<evidence type="ECO:0000313" key="2">
    <source>
        <dbReference type="EMBL" id="CAA0821093.1"/>
    </source>
</evidence>
<dbReference type="Pfam" id="PF00646">
    <property type="entry name" value="F-box"/>
    <property type="match status" value="1"/>
</dbReference>
<dbReference type="SMART" id="SM00579">
    <property type="entry name" value="FBD"/>
    <property type="match status" value="1"/>
</dbReference>
<feature type="domain" description="F-box" evidence="1">
    <location>
        <begin position="4"/>
        <end position="52"/>
    </location>
</feature>
<evidence type="ECO:0000313" key="3">
    <source>
        <dbReference type="Proteomes" id="UP001153555"/>
    </source>
</evidence>
<dbReference type="InterPro" id="IPR055411">
    <property type="entry name" value="LRR_FXL15/At3g58940/PEG3-like"/>
</dbReference>
<dbReference type="SUPFAM" id="SSF81383">
    <property type="entry name" value="F-box domain"/>
    <property type="match status" value="1"/>
</dbReference>
<dbReference type="InterPro" id="IPR006566">
    <property type="entry name" value="FBD"/>
</dbReference>
<dbReference type="Proteomes" id="UP001153555">
    <property type="component" value="Unassembled WGS sequence"/>
</dbReference>
<accession>A0A9N7MXD7</accession>
<dbReference type="Gene3D" id="3.80.10.10">
    <property type="entry name" value="Ribonuclease Inhibitor"/>
    <property type="match status" value="1"/>
</dbReference>
<dbReference type="OrthoDB" id="811707at2759"/>
<dbReference type="PANTHER" id="PTHR31900">
    <property type="entry name" value="F-BOX/RNI SUPERFAMILY PROTEIN-RELATED"/>
    <property type="match status" value="1"/>
</dbReference>
<sequence>MPSVDRLSALPDNIISHILSFLPIKISVSTSILSRRWRFMWAHFPNLDFNNLSRDHETRFWNIIDRVMSNPRLESINTFRLKCNYSDLTENKFDEWFAGRSINNLILCSRHDYLGNMYVLPRTILTCKTLVELKFTACPLPNFSGNDDMSFPRLKKIHLNDVHFVTDETLPKLLCHCPVLEDLSIVNCWVVNCYISSPTIERLLVSIVFTASGNRELRINAPALEYLQLFICATSCVSACALPSLIEANIEFLDPFSYEDELFRLSVLGFVDRLCKVKRLKLSINVPLPYGIRSIPRFDNCTRLELDVNSHLFVKLLEAANNLEVLVIFRDRLNSRIWEEPKQVPRCLLVRLAMVRVDEFECREPEFSMARYFLKNAKVLKRMEVHTSEGIDLDLTTKFNALQKIALFTRGSNECELAFS</sequence>
<organism evidence="2 3">
    <name type="scientific">Striga hermonthica</name>
    <name type="common">Purple witchweed</name>
    <name type="synonym">Buchnera hermonthica</name>
    <dbReference type="NCBI Taxonomy" id="68872"/>
    <lineage>
        <taxon>Eukaryota</taxon>
        <taxon>Viridiplantae</taxon>
        <taxon>Streptophyta</taxon>
        <taxon>Embryophyta</taxon>
        <taxon>Tracheophyta</taxon>
        <taxon>Spermatophyta</taxon>
        <taxon>Magnoliopsida</taxon>
        <taxon>eudicotyledons</taxon>
        <taxon>Gunneridae</taxon>
        <taxon>Pentapetalae</taxon>
        <taxon>asterids</taxon>
        <taxon>lamiids</taxon>
        <taxon>Lamiales</taxon>
        <taxon>Orobanchaceae</taxon>
        <taxon>Buchnereae</taxon>
        <taxon>Striga</taxon>
    </lineage>
</organism>
<evidence type="ECO:0000259" key="1">
    <source>
        <dbReference type="PROSITE" id="PS50181"/>
    </source>
</evidence>